<reference evidence="6" key="1">
    <citation type="submission" date="2016-05" db="EMBL/GenBank/DDBJ databases">
        <authorList>
            <person name="Holder M.E."/>
            <person name="Ajami N.J."/>
            <person name="Petrosino J.F."/>
        </authorList>
    </citation>
    <scope>NUCLEOTIDE SEQUENCE [LARGE SCALE GENOMIC DNA]</scope>
    <source>
        <strain evidence="6">ATCC 700696</strain>
    </source>
</reference>
<dbReference type="Gene3D" id="3.90.220.20">
    <property type="entry name" value="DNA methylase specificity domains"/>
    <property type="match status" value="1"/>
</dbReference>
<dbReference type="InterPro" id="IPR000055">
    <property type="entry name" value="Restrct_endonuc_typeI_TRD"/>
</dbReference>
<proteinExistence type="inferred from homology"/>
<sequence>MAYYNEQASYFINLAVFRLYEEIGLFDSLKSVNYTVKNLKDTFGVSGRLDSEYYQEKYDRLFEKLSDNNCDKLSNLVTIKKSIEPGSESYQTKGTPFIRIQNLTKFGLTDTSIYLSENEFKDCIRPKKDTILLSKDGSVGTAYKVNKDEDIITSSAILHLDVKDKRVLPDYLTLVLNSVAVKMQAEKDAGGSIINHWKKSEIENVIIPIITKEKQEQISQLLIESENLRSESKSILEKAVKSVEMAIECGENKAVAYLNA</sequence>
<dbReference type="SUPFAM" id="SSF116734">
    <property type="entry name" value="DNA methylase specificity domain"/>
    <property type="match status" value="1"/>
</dbReference>
<gene>
    <name evidence="5" type="ORF">AXF17_02675</name>
</gene>
<dbReference type="Proteomes" id="UP000214689">
    <property type="component" value="Chromosome"/>
</dbReference>
<evidence type="ECO:0000259" key="4">
    <source>
        <dbReference type="Pfam" id="PF01420"/>
    </source>
</evidence>
<dbReference type="PANTHER" id="PTHR30408:SF12">
    <property type="entry name" value="TYPE I RESTRICTION ENZYME MJAVIII SPECIFICITY SUBUNIT"/>
    <property type="match status" value="1"/>
</dbReference>
<dbReference type="AlphaFoldDB" id="A0A223AR80"/>
<protein>
    <recommendedName>
        <fullName evidence="4">Type I restriction modification DNA specificity domain-containing protein</fullName>
    </recommendedName>
</protein>
<dbReference type="EMBL" id="CP016199">
    <property type="protein sequence ID" value="ASS37473.1"/>
    <property type="molecule type" value="Genomic_DNA"/>
</dbReference>
<name>A0A223AR80_9FIRM</name>
<organism evidence="5 6">
    <name type="scientific">Mogibacterium pumilum</name>
    <dbReference type="NCBI Taxonomy" id="86332"/>
    <lineage>
        <taxon>Bacteria</taxon>
        <taxon>Bacillati</taxon>
        <taxon>Bacillota</taxon>
        <taxon>Clostridia</taxon>
        <taxon>Peptostreptococcales</taxon>
        <taxon>Anaerovoracaceae</taxon>
        <taxon>Mogibacterium</taxon>
    </lineage>
</organism>
<keyword evidence="2" id="KW-0680">Restriction system</keyword>
<dbReference type="InterPro" id="IPR052021">
    <property type="entry name" value="Type-I_RS_S_subunit"/>
</dbReference>
<dbReference type="InterPro" id="IPR044946">
    <property type="entry name" value="Restrct_endonuc_typeI_TRD_sf"/>
</dbReference>
<dbReference type="GO" id="GO:0009307">
    <property type="term" value="P:DNA restriction-modification system"/>
    <property type="evidence" value="ECO:0007669"/>
    <property type="project" value="UniProtKB-KW"/>
</dbReference>
<accession>A0A223AR80</accession>
<evidence type="ECO:0000313" key="5">
    <source>
        <dbReference type="EMBL" id="ASS37473.1"/>
    </source>
</evidence>
<keyword evidence="3" id="KW-0238">DNA-binding</keyword>
<evidence type="ECO:0000256" key="3">
    <source>
        <dbReference type="ARBA" id="ARBA00023125"/>
    </source>
</evidence>
<evidence type="ECO:0000256" key="2">
    <source>
        <dbReference type="ARBA" id="ARBA00022747"/>
    </source>
</evidence>
<comment type="similarity">
    <text evidence="1">Belongs to the type-I restriction system S methylase family.</text>
</comment>
<dbReference type="OrthoDB" id="9811611at2"/>
<keyword evidence="6" id="KW-1185">Reference proteome</keyword>
<dbReference type="Pfam" id="PF01420">
    <property type="entry name" value="Methylase_S"/>
    <property type="match status" value="1"/>
</dbReference>
<evidence type="ECO:0000313" key="6">
    <source>
        <dbReference type="Proteomes" id="UP000214689"/>
    </source>
</evidence>
<dbReference type="GO" id="GO:0003677">
    <property type="term" value="F:DNA binding"/>
    <property type="evidence" value="ECO:0007669"/>
    <property type="project" value="UniProtKB-KW"/>
</dbReference>
<feature type="domain" description="Type I restriction modification DNA specificity" evidence="4">
    <location>
        <begin position="73"/>
        <end position="223"/>
    </location>
</feature>
<dbReference type="PANTHER" id="PTHR30408">
    <property type="entry name" value="TYPE-1 RESTRICTION ENZYME ECOKI SPECIFICITY PROTEIN"/>
    <property type="match status" value="1"/>
</dbReference>
<evidence type="ECO:0000256" key="1">
    <source>
        <dbReference type="ARBA" id="ARBA00010923"/>
    </source>
</evidence>